<feature type="domain" description="HTH merR-type" evidence="2">
    <location>
        <begin position="7"/>
        <end position="77"/>
    </location>
</feature>
<dbReference type="SMART" id="SM00422">
    <property type="entry name" value="HTH_MERR"/>
    <property type="match status" value="1"/>
</dbReference>
<dbReference type="InterPro" id="IPR009061">
    <property type="entry name" value="DNA-bd_dom_put_sf"/>
</dbReference>
<keyword evidence="4" id="KW-1185">Reference proteome</keyword>
<dbReference type="Gene3D" id="1.10.1660.10">
    <property type="match status" value="1"/>
</dbReference>
<sequence length="127" mass="14572">MPTLSKRFSIAEVAERTGLTTHTLRYYETSGLMLHEIERASSTHRRYSERDVSWVVFLTRLRSTSMPIAQVKQYVELAREGDITSPDRLELLLRHRISVFAQLAELQHSLAAIDHKISLYSEKVASA</sequence>
<dbReference type="PANTHER" id="PTHR30204:SF98">
    <property type="entry name" value="HTH-TYPE TRANSCRIPTIONAL REGULATOR ADHR"/>
    <property type="match status" value="1"/>
</dbReference>
<dbReference type="RefSeq" id="WP_345062361.1">
    <property type="nucleotide sequence ID" value="NZ_BAABCN010000002.1"/>
</dbReference>
<accession>A0ABP7K595</accession>
<dbReference type="SUPFAM" id="SSF46955">
    <property type="entry name" value="Putative DNA-binding domain"/>
    <property type="match status" value="1"/>
</dbReference>
<proteinExistence type="predicted"/>
<dbReference type="InterPro" id="IPR000551">
    <property type="entry name" value="MerR-type_HTH_dom"/>
</dbReference>
<dbReference type="InterPro" id="IPR047057">
    <property type="entry name" value="MerR_fam"/>
</dbReference>
<dbReference type="Pfam" id="PF13411">
    <property type="entry name" value="MerR_1"/>
    <property type="match status" value="1"/>
</dbReference>
<comment type="caution">
    <text evidence="3">The sequence shown here is derived from an EMBL/GenBank/DDBJ whole genome shotgun (WGS) entry which is preliminary data.</text>
</comment>
<protein>
    <submittedName>
        <fullName evidence="3">MerR family transcriptional regulator</fullName>
    </submittedName>
</protein>
<keyword evidence="1" id="KW-0238">DNA-binding</keyword>
<dbReference type="CDD" id="cd01109">
    <property type="entry name" value="HTH_YyaN"/>
    <property type="match status" value="1"/>
</dbReference>
<evidence type="ECO:0000313" key="4">
    <source>
        <dbReference type="Proteomes" id="UP001501803"/>
    </source>
</evidence>
<dbReference type="Proteomes" id="UP001501803">
    <property type="component" value="Unassembled WGS sequence"/>
</dbReference>
<dbReference type="EMBL" id="BAABCN010000002">
    <property type="protein sequence ID" value="GAA3866125.1"/>
    <property type="molecule type" value="Genomic_DNA"/>
</dbReference>
<evidence type="ECO:0000259" key="2">
    <source>
        <dbReference type="PROSITE" id="PS50937"/>
    </source>
</evidence>
<dbReference type="PROSITE" id="PS00552">
    <property type="entry name" value="HTH_MERR_1"/>
    <property type="match status" value="1"/>
</dbReference>
<gene>
    <name evidence="3" type="ORF">GCM10022381_07230</name>
</gene>
<dbReference type="PROSITE" id="PS50937">
    <property type="entry name" value="HTH_MERR_2"/>
    <property type="match status" value="1"/>
</dbReference>
<reference evidence="4" key="1">
    <citation type="journal article" date="2019" name="Int. J. Syst. Evol. Microbiol.">
        <title>The Global Catalogue of Microorganisms (GCM) 10K type strain sequencing project: providing services to taxonomists for standard genome sequencing and annotation.</title>
        <authorList>
            <consortium name="The Broad Institute Genomics Platform"/>
            <consortium name="The Broad Institute Genome Sequencing Center for Infectious Disease"/>
            <person name="Wu L."/>
            <person name="Ma J."/>
        </authorList>
    </citation>
    <scope>NUCLEOTIDE SEQUENCE [LARGE SCALE GENOMIC DNA]</scope>
    <source>
        <strain evidence="4">JCM 17021</strain>
    </source>
</reference>
<evidence type="ECO:0000313" key="3">
    <source>
        <dbReference type="EMBL" id="GAA3866125.1"/>
    </source>
</evidence>
<name>A0ABP7K595_9MICO</name>
<organism evidence="3 4">
    <name type="scientific">Leifsonia kafniensis</name>
    <dbReference type="NCBI Taxonomy" id="475957"/>
    <lineage>
        <taxon>Bacteria</taxon>
        <taxon>Bacillati</taxon>
        <taxon>Actinomycetota</taxon>
        <taxon>Actinomycetes</taxon>
        <taxon>Micrococcales</taxon>
        <taxon>Microbacteriaceae</taxon>
        <taxon>Leifsonia</taxon>
    </lineage>
</organism>
<dbReference type="PANTHER" id="PTHR30204">
    <property type="entry name" value="REDOX-CYCLING DRUG-SENSING TRANSCRIPTIONAL ACTIVATOR SOXR"/>
    <property type="match status" value="1"/>
</dbReference>
<evidence type="ECO:0000256" key="1">
    <source>
        <dbReference type="ARBA" id="ARBA00023125"/>
    </source>
</evidence>